<evidence type="ECO:0000256" key="10">
    <source>
        <dbReference type="ARBA" id="ARBA00022989"/>
    </source>
</evidence>
<dbReference type="RefSeq" id="WP_131257312.1">
    <property type="nucleotide sequence ID" value="NZ_JBHSUS010000001.1"/>
</dbReference>
<keyword evidence="9 12" id="KW-0201">Cytochrome c-type biogenesis</keyword>
<keyword evidence="11 12" id="KW-0472">Membrane</keyword>
<evidence type="ECO:0000256" key="12">
    <source>
        <dbReference type="RuleBase" id="RU363101"/>
    </source>
</evidence>
<evidence type="ECO:0000256" key="5">
    <source>
        <dbReference type="ARBA" id="ARBA00022448"/>
    </source>
</evidence>
<comment type="similarity">
    <text evidence="3 12">Belongs to the CcmD/CycX/HelD family.</text>
</comment>
<keyword evidence="14" id="KW-1185">Reference proteome</keyword>
<reference evidence="14" key="1">
    <citation type="journal article" date="2019" name="Int. J. Syst. Evol. Microbiol.">
        <title>The Global Catalogue of Microorganisms (GCM) 10K type strain sequencing project: providing services to taxonomists for standard genome sequencing and annotation.</title>
        <authorList>
            <consortium name="The Broad Institute Genomics Platform"/>
            <consortium name="The Broad Institute Genome Sequencing Center for Infectious Disease"/>
            <person name="Wu L."/>
            <person name="Ma J."/>
        </authorList>
    </citation>
    <scope>NUCLEOTIDE SEQUENCE [LARGE SCALE GENOMIC DNA]</scope>
    <source>
        <strain evidence="14">CGMCC 1.16031</strain>
    </source>
</reference>
<comment type="subcellular location">
    <subcellularLocation>
        <location evidence="2 12">Cell inner membrane</location>
        <topology evidence="2 12">Single-pass membrane protein</topology>
    </subcellularLocation>
</comment>
<name>A0ABW1XGR0_9ALTE</name>
<evidence type="ECO:0000256" key="2">
    <source>
        <dbReference type="ARBA" id="ARBA00004377"/>
    </source>
</evidence>
<dbReference type="PANTHER" id="PTHR37531">
    <property type="entry name" value="HEME EXPORTER PROTEIN D"/>
    <property type="match status" value="1"/>
</dbReference>
<evidence type="ECO:0000256" key="6">
    <source>
        <dbReference type="ARBA" id="ARBA00022475"/>
    </source>
</evidence>
<protein>
    <recommendedName>
        <fullName evidence="4 12">Heme exporter protein D</fullName>
    </recommendedName>
</protein>
<accession>A0ABW1XGR0</accession>
<evidence type="ECO:0000313" key="14">
    <source>
        <dbReference type="Proteomes" id="UP001596364"/>
    </source>
</evidence>
<evidence type="ECO:0000256" key="4">
    <source>
        <dbReference type="ARBA" id="ARBA00016461"/>
    </source>
</evidence>
<comment type="caution">
    <text evidence="13">The sequence shown here is derived from an EMBL/GenBank/DDBJ whole genome shotgun (WGS) entry which is preliminary data.</text>
</comment>
<dbReference type="InterPro" id="IPR007078">
    <property type="entry name" value="Haem_export_protD_CcmD"/>
</dbReference>
<dbReference type="PANTHER" id="PTHR37531:SF1">
    <property type="entry name" value="HEME EXPORTER PROTEIN D"/>
    <property type="match status" value="1"/>
</dbReference>
<feature type="transmembrane region" description="Helical" evidence="12">
    <location>
        <begin position="12"/>
        <end position="37"/>
    </location>
</feature>
<evidence type="ECO:0000256" key="3">
    <source>
        <dbReference type="ARBA" id="ARBA00008741"/>
    </source>
</evidence>
<gene>
    <name evidence="13" type="primary">ccmD</name>
    <name evidence="13" type="ORF">ACFP85_04430</name>
</gene>
<proteinExistence type="inferred from homology"/>
<dbReference type="Pfam" id="PF04995">
    <property type="entry name" value="CcmD"/>
    <property type="match status" value="1"/>
</dbReference>
<evidence type="ECO:0000313" key="13">
    <source>
        <dbReference type="EMBL" id="MFC6439396.1"/>
    </source>
</evidence>
<dbReference type="InterPro" id="IPR052075">
    <property type="entry name" value="Heme_exporter_D"/>
</dbReference>
<sequence>MQFENWQAFFAMGGYGLFVWLSFGAFAALMLGSYVVLKVQRRNLLSAIRAEQARRKRIEASKG</sequence>
<evidence type="ECO:0000256" key="7">
    <source>
        <dbReference type="ARBA" id="ARBA00022519"/>
    </source>
</evidence>
<keyword evidence="5 12" id="KW-0813">Transport</keyword>
<evidence type="ECO:0000256" key="1">
    <source>
        <dbReference type="ARBA" id="ARBA00002442"/>
    </source>
</evidence>
<keyword evidence="6 12" id="KW-1003">Cell membrane</keyword>
<organism evidence="13 14">
    <name type="scientific">Pseudobowmanella zhangzhouensis</name>
    <dbReference type="NCBI Taxonomy" id="1537679"/>
    <lineage>
        <taxon>Bacteria</taxon>
        <taxon>Pseudomonadati</taxon>
        <taxon>Pseudomonadota</taxon>
        <taxon>Gammaproteobacteria</taxon>
        <taxon>Alteromonadales</taxon>
        <taxon>Alteromonadaceae</taxon>
    </lineage>
</organism>
<keyword evidence="8 12" id="KW-0812">Transmembrane</keyword>
<keyword evidence="7 12" id="KW-0997">Cell inner membrane</keyword>
<keyword evidence="10 12" id="KW-1133">Transmembrane helix</keyword>
<dbReference type="EMBL" id="JBHSUS010000001">
    <property type="protein sequence ID" value="MFC6439396.1"/>
    <property type="molecule type" value="Genomic_DNA"/>
</dbReference>
<evidence type="ECO:0000256" key="9">
    <source>
        <dbReference type="ARBA" id="ARBA00022748"/>
    </source>
</evidence>
<evidence type="ECO:0000256" key="8">
    <source>
        <dbReference type="ARBA" id="ARBA00022692"/>
    </source>
</evidence>
<comment type="function">
    <text evidence="1 12">Required for the export of heme to the periplasm for the biogenesis of c-type cytochromes.</text>
</comment>
<evidence type="ECO:0000256" key="11">
    <source>
        <dbReference type="ARBA" id="ARBA00023136"/>
    </source>
</evidence>
<dbReference type="Proteomes" id="UP001596364">
    <property type="component" value="Unassembled WGS sequence"/>
</dbReference>
<dbReference type="NCBIfam" id="TIGR03141">
    <property type="entry name" value="cytochro_ccmD"/>
    <property type="match status" value="1"/>
</dbReference>